<keyword evidence="6" id="KW-1185">Reference proteome</keyword>
<evidence type="ECO:0000259" key="4">
    <source>
        <dbReference type="Pfam" id="PF13458"/>
    </source>
</evidence>
<feature type="signal peptide" evidence="3">
    <location>
        <begin position="1"/>
        <end position="21"/>
    </location>
</feature>
<dbReference type="SUPFAM" id="SSF53822">
    <property type="entry name" value="Periplasmic binding protein-like I"/>
    <property type="match status" value="1"/>
</dbReference>
<dbReference type="InParanoid" id="E3J5E6"/>
<evidence type="ECO:0000256" key="1">
    <source>
        <dbReference type="ARBA" id="ARBA00010062"/>
    </source>
</evidence>
<name>E3J5E6_PSEI1</name>
<feature type="domain" description="Leucine-binding protein" evidence="4">
    <location>
        <begin position="44"/>
        <end position="389"/>
    </location>
</feature>
<dbReference type="KEGG" id="fri:FraEuI1c_3884"/>
<reference evidence="5 6" key="1">
    <citation type="submission" date="2010-10" db="EMBL/GenBank/DDBJ databases">
        <title>Complete sequence of Frankia sp. EuI1c.</title>
        <authorList>
            <consortium name="US DOE Joint Genome Institute"/>
            <person name="Lucas S."/>
            <person name="Copeland A."/>
            <person name="Lapidus A."/>
            <person name="Cheng J.-F."/>
            <person name="Bruce D."/>
            <person name="Goodwin L."/>
            <person name="Pitluck S."/>
            <person name="Chertkov O."/>
            <person name="Detter J.C."/>
            <person name="Han C."/>
            <person name="Tapia R."/>
            <person name="Land M."/>
            <person name="Hauser L."/>
            <person name="Jeffries C."/>
            <person name="Kyrpides N."/>
            <person name="Ivanova N."/>
            <person name="Mikhailova N."/>
            <person name="Beauchemin N."/>
            <person name="Sen A."/>
            <person name="Sur S.A."/>
            <person name="Gtari M."/>
            <person name="Wall L."/>
            <person name="Tisa L."/>
            <person name="Woyke T."/>
        </authorList>
    </citation>
    <scope>NUCLEOTIDE SEQUENCE [LARGE SCALE GENOMIC DNA]</scope>
    <source>
        <strain evidence="6">DSM 45817 / CECT 9037 / EuI1c</strain>
    </source>
</reference>
<protein>
    <submittedName>
        <fullName evidence="5">Extracellular ligand-binding receptor</fullName>
    </submittedName>
</protein>
<gene>
    <name evidence="5" type="ordered locus">FraEuI1c_3884</name>
</gene>
<proteinExistence type="inferred from homology"/>
<dbReference type="eggNOG" id="COG0683">
    <property type="taxonomic scope" value="Bacteria"/>
</dbReference>
<dbReference type="HOGENOM" id="CLU_054023_0_0_11"/>
<dbReference type="InterPro" id="IPR028081">
    <property type="entry name" value="Leu-bd"/>
</dbReference>
<feature type="chain" id="PRO_5039337521" evidence="3">
    <location>
        <begin position="22"/>
        <end position="417"/>
    </location>
</feature>
<evidence type="ECO:0000313" key="5">
    <source>
        <dbReference type="EMBL" id="ADP81890.1"/>
    </source>
</evidence>
<evidence type="ECO:0000256" key="2">
    <source>
        <dbReference type="ARBA" id="ARBA00022729"/>
    </source>
</evidence>
<dbReference type="PANTHER" id="PTHR30483:SF6">
    <property type="entry name" value="PERIPLASMIC BINDING PROTEIN OF ABC TRANSPORTER FOR NATURAL AMINO ACIDS"/>
    <property type="match status" value="1"/>
</dbReference>
<keyword evidence="5" id="KW-0675">Receptor</keyword>
<dbReference type="InterPro" id="IPR006311">
    <property type="entry name" value="TAT_signal"/>
</dbReference>
<dbReference type="PROSITE" id="PS51257">
    <property type="entry name" value="PROKAR_LIPOPROTEIN"/>
    <property type="match status" value="1"/>
</dbReference>
<organism evidence="5 6">
    <name type="scientific">Pseudofrankia inefficax (strain DSM 45817 / CECT 9037 / DDB 130130 / EuI1c)</name>
    <name type="common">Frankia inefficax</name>
    <dbReference type="NCBI Taxonomy" id="298654"/>
    <lineage>
        <taxon>Bacteria</taxon>
        <taxon>Bacillati</taxon>
        <taxon>Actinomycetota</taxon>
        <taxon>Actinomycetes</taxon>
        <taxon>Frankiales</taxon>
        <taxon>Frankiaceae</taxon>
        <taxon>Pseudofrankia</taxon>
    </lineage>
</organism>
<comment type="similarity">
    <text evidence="1">Belongs to the leucine-binding protein family.</text>
</comment>
<dbReference type="RefSeq" id="WP_013425008.1">
    <property type="nucleotide sequence ID" value="NC_014666.1"/>
</dbReference>
<accession>E3J5E6</accession>
<dbReference type="Gene3D" id="3.40.50.2300">
    <property type="match status" value="2"/>
</dbReference>
<dbReference type="Proteomes" id="UP000002484">
    <property type="component" value="Chromosome"/>
</dbReference>
<evidence type="ECO:0000313" key="6">
    <source>
        <dbReference type="Proteomes" id="UP000002484"/>
    </source>
</evidence>
<dbReference type="PROSITE" id="PS51318">
    <property type="entry name" value="TAT"/>
    <property type="match status" value="1"/>
</dbReference>
<dbReference type="EMBL" id="CP002299">
    <property type="protein sequence ID" value="ADP81890.1"/>
    <property type="molecule type" value="Genomic_DNA"/>
</dbReference>
<dbReference type="STRING" id="298654.FraEuI1c_3884"/>
<evidence type="ECO:0000256" key="3">
    <source>
        <dbReference type="SAM" id="SignalP"/>
    </source>
</evidence>
<dbReference type="InterPro" id="IPR051010">
    <property type="entry name" value="BCAA_transport"/>
</dbReference>
<sequence length="417" mass="42234" precursor="true">MIRKRRTMLGVAATASALLLAAGCGSSSSGGGNASASGKPANKTITIGVLTDVTGPASSGNKTFVDGVKAGVVYAARNGYNIKLEIADTATNPTTALAAAQKLVTQDHVSAVFGQSAIFFTASNYLTAHNVPVIGMSEDGPEWITAKNMFSVAGPLQQTKVAETTGKLFKLLGVTNVAALGYGVSPVSAEGAASGAASAEVAGLKVGYMNGKFPFGSTDVGPEVLAMKSAGIDGLYPTVDPNTAFALITGLRNQGVTLKAALLPTGYGGDLLQAGPGALNQAQGVYFTLGYEPVEMQTAATKQLQADFKSAGITEAPTYAAYNGYVSTGLLVRALKANGSNTAAASIIGALSNIHDWDAMGLFGSHKADINDRVNIVGGADNCTWVTKLEGDKFTLVKGATPICGKLVPGKTVAAAS</sequence>
<dbReference type="PANTHER" id="PTHR30483">
    <property type="entry name" value="LEUCINE-SPECIFIC-BINDING PROTEIN"/>
    <property type="match status" value="1"/>
</dbReference>
<dbReference type="Pfam" id="PF13458">
    <property type="entry name" value="Peripla_BP_6"/>
    <property type="match status" value="1"/>
</dbReference>
<keyword evidence="2 3" id="KW-0732">Signal</keyword>
<dbReference type="OrthoDB" id="3759485at2"/>
<dbReference type="InterPro" id="IPR028082">
    <property type="entry name" value="Peripla_BP_I"/>
</dbReference>
<dbReference type="AlphaFoldDB" id="E3J5E6"/>